<organism evidence="4 5">
    <name type="scientific">Triticum turgidum subsp. durum</name>
    <name type="common">Durum wheat</name>
    <name type="synonym">Triticum durum</name>
    <dbReference type="NCBI Taxonomy" id="4567"/>
    <lineage>
        <taxon>Eukaryota</taxon>
        <taxon>Viridiplantae</taxon>
        <taxon>Streptophyta</taxon>
        <taxon>Embryophyta</taxon>
        <taxon>Tracheophyta</taxon>
        <taxon>Spermatophyta</taxon>
        <taxon>Magnoliopsida</taxon>
        <taxon>Liliopsida</taxon>
        <taxon>Poales</taxon>
        <taxon>Poaceae</taxon>
        <taxon>BOP clade</taxon>
        <taxon>Pooideae</taxon>
        <taxon>Triticodae</taxon>
        <taxon>Triticeae</taxon>
        <taxon>Triticinae</taxon>
        <taxon>Triticum</taxon>
    </lineage>
</organism>
<evidence type="ECO:0000256" key="2">
    <source>
        <dbReference type="ARBA" id="ARBA00022980"/>
    </source>
</evidence>
<dbReference type="CDD" id="cd03367">
    <property type="entry name" value="Ribosomal_S23"/>
    <property type="match status" value="1"/>
</dbReference>
<gene>
    <name evidence="4" type="ORF">TRITD_1Av1G178300</name>
</gene>
<comment type="similarity">
    <text evidence="1">Belongs to the universal ribosomal protein uS12 family.</text>
</comment>
<accession>A0A9R0QB08</accession>
<keyword evidence="2" id="KW-0689">Ribosomal protein</keyword>
<reference evidence="4 5" key="1">
    <citation type="submission" date="2017-09" db="EMBL/GenBank/DDBJ databases">
        <authorList>
            <consortium name="International Durum Wheat Genome Sequencing Consortium (IDWGSC)"/>
            <person name="Milanesi L."/>
        </authorList>
    </citation>
    <scope>NUCLEOTIDE SEQUENCE [LARGE SCALE GENOMIC DNA]</scope>
    <source>
        <strain evidence="5">cv. Svevo</strain>
    </source>
</reference>
<evidence type="ECO:0008006" key="6">
    <source>
        <dbReference type="Google" id="ProtNLM"/>
    </source>
</evidence>
<proteinExistence type="inferred from homology"/>
<dbReference type="PROSITE" id="PS00055">
    <property type="entry name" value="RIBOSOMAL_S12"/>
    <property type="match status" value="1"/>
</dbReference>
<dbReference type="InterPro" id="IPR005680">
    <property type="entry name" value="Ribosomal_uS12_euk/arc"/>
</dbReference>
<protein>
    <recommendedName>
        <fullName evidence="6">40S ribosomal protein S23</fullName>
    </recommendedName>
</protein>
<dbReference type="GO" id="GO:0015935">
    <property type="term" value="C:small ribosomal subunit"/>
    <property type="evidence" value="ECO:0007669"/>
    <property type="project" value="InterPro"/>
</dbReference>
<dbReference type="SUPFAM" id="SSF50249">
    <property type="entry name" value="Nucleic acid-binding proteins"/>
    <property type="match status" value="1"/>
</dbReference>
<dbReference type="GO" id="GO:0006412">
    <property type="term" value="P:translation"/>
    <property type="evidence" value="ECO:0007669"/>
    <property type="project" value="InterPro"/>
</dbReference>
<dbReference type="EMBL" id="LT934111">
    <property type="protein sequence ID" value="VAH08246.1"/>
    <property type="molecule type" value="Genomic_DNA"/>
</dbReference>
<dbReference type="Proteomes" id="UP000324705">
    <property type="component" value="Chromosome 1A"/>
</dbReference>
<dbReference type="InterPro" id="IPR006032">
    <property type="entry name" value="Ribosomal_uS12"/>
</dbReference>
<evidence type="ECO:0000256" key="1">
    <source>
        <dbReference type="ARBA" id="ARBA00005657"/>
    </source>
</evidence>
<dbReference type="InterPro" id="IPR012340">
    <property type="entry name" value="NA-bd_OB-fold"/>
</dbReference>
<name>A0A9R0QB08_TRITD</name>
<dbReference type="Gramene" id="TRITD1Av1G178300.1">
    <property type="protein sequence ID" value="TRITD1Av1G178300.1"/>
    <property type="gene ID" value="TRITD1Av1G178300"/>
</dbReference>
<dbReference type="PANTHER" id="PTHR11652">
    <property type="entry name" value="30S RIBOSOMAL PROTEIN S12 FAMILY MEMBER"/>
    <property type="match status" value="1"/>
</dbReference>
<evidence type="ECO:0000313" key="4">
    <source>
        <dbReference type="EMBL" id="VAH08246.1"/>
    </source>
</evidence>
<keyword evidence="5" id="KW-1185">Reference proteome</keyword>
<dbReference type="FunFam" id="2.40.50.140:FF:000007">
    <property type="entry name" value="40S ribosomal protein S23"/>
    <property type="match status" value="1"/>
</dbReference>
<sequence length="202" mass="22638">MTSSFQCDETELIDGPVLIRYNFSAKHIHKQHKFVATMLSVFLCSDDWALEVVHAWVNSYHSKTRGMGAGRKLKTHRRNQRWADKAYKKSHLGNEWKKPFAGSSHAKGIVLEKIGIEAKQPNSAIRKCARVQLVKNGKKIAAFVPNDGCLNFIEENDEVLIAGFGRKGHAVGDIPGVRFKVVKVSGVSLLALFKEKKEKPRS</sequence>
<evidence type="ECO:0000313" key="5">
    <source>
        <dbReference type="Proteomes" id="UP000324705"/>
    </source>
</evidence>
<dbReference type="NCBIfam" id="TIGR00982">
    <property type="entry name" value="uS12_E_A"/>
    <property type="match status" value="1"/>
</dbReference>
<dbReference type="GO" id="GO:0003735">
    <property type="term" value="F:structural constituent of ribosome"/>
    <property type="evidence" value="ECO:0007669"/>
    <property type="project" value="InterPro"/>
</dbReference>
<dbReference type="Gene3D" id="2.40.50.140">
    <property type="entry name" value="Nucleic acid-binding proteins"/>
    <property type="match status" value="1"/>
</dbReference>
<keyword evidence="3" id="KW-0687">Ribonucleoprotein</keyword>
<dbReference type="AlphaFoldDB" id="A0A9R0QB08"/>
<dbReference type="Pfam" id="PF00164">
    <property type="entry name" value="Ribosom_S12_S23"/>
    <property type="match status" value="1"/>
</dbReference>
<evidence type="ECO:0000256" key="3">
    <source>
        <dbReference type="ARBA" id="ARBA00023274"/>
    </source>
</evidence>